<keyword evidence="2" id="KW-1185">Reference proteome</keyword>
<protein>
    <submittedName>
        <fullName evidence="1">Uncharacterized protein</fullName>
    </submittedName>
</protein>
<evidence type="ECO:0000313" key="2">
    <source>
        <dbReference type="Proteomes" id="UP001380186"/>
    </source>
</evidence>
<evidence type="ECO:0000313" key="1">
    <source>
        <dbReference type="EMBL" id="BEV05224.1"/>
    </source>
</evidence>
<organism evidence="1 2">
    <name type="scientific">Chryseobacterium gambrini</name>
    <dbReference type="NCBI Taxonomy" id="373672"/>
    <lineage>
        <taxon>Bacteria</taxon>
        <taxon>Pseudomonadati</taxon>
        <taxon>Bacteroidota</taxon>
        <taxon>Flavobacteriia</taxon>
        <taxon>Flavobacteriales</taxon>
        <taxon>Weeksellaceae</taxon>
        <taxon>Chryseobacterium group</taxon>
        <taxon>Chryseobacterium</taxon>
    </lineage>
</organism>
<name>A0ABM8K859_9FLAO</name>
<accession>A0ABM8K859</accession>
<gene>
    <name evidence="1" type="ORF">CRDW_25980</name>
</gene>
<dbReference type="RefSeq" id="WP_338612919.1">
    <property type="nucleotide sequence ID" value="NZ_AP029022.1"/>
</dbReference>
<reference evidence="1 2" key="1">
    <citation type="journal article" date="2020" name="Microbes Environ.">
        <title>Synthetic bacterial community of duckweed: a simple and stable system to study plant-microbe interactions.</title>
        <authorList>
            <person name="Ishizawa H."/>
            <person name="Tada M."/>
            <person name="Kuroda M."/>
            <person name="Inoue D."/>
            <person name="Futamata H."/>
            <person name="Ike M."/>
        </authorList>
    </citation>
    <scope>NUCLEOTIDE SEQUENCE [LARGE SCALE GENOMIC DNA]</scope>
    <source>
        <strain evidence="1 2">DW100</strain>
    </source>
</reference>
<dbReference type="Proteomes" id="UP001380186">
    <property type="component" value="Chromosome"/>
</dbReference>
<dbReference type="EMBL" id="AP029022">
    <property type="protein sequence ID" value="BEV05224.1"/>
    <property type="molecule type" value="Genomic_DNA"/>
</dbReference>
<proteinExistence type="predicted"/>
<sequence>MVKKLAPIAALSELILEFRRRLCRRRNSKIASAKSGKQLLKNLFNIYEHPQSLSHPFLLELNFFGAKFFFNILNKE</sequence>